<dbReference type="AlphaFoldDB" id="A0AAD7ESF0"/>
<evidence type="ECO:0000313" key="2">
    <source>
        <dbReference type="EMBL" id="KAJ7349493.1"/>
    </source>
</evidence>
<reference evidence="2" key="1">
    <citation type="submission" date="2023-03" db="EMBL/GenBank/DDBJ databases">
        <title>Massive genome expansion in bonnet fungi (Mycena s.s.) driven by repeated elements and novel gene families across ecological guilds.</title>
        <authorList>
            <consortium name="Lawrence Berkeley National Laboratory"/>
            <person name="Harder C.B."/>
            <person name="Miyauchi S."/>
            <person name="Viragh M."/>
            <person name="Kuo A."/>
            <person name="Thoen E."/>
            <person name="Andreopoulos B."/>
            <person name="Lu D."/>
            <person name="Skrede I."/>
            <person name="Drula E."/>
            <person name="Henrissat B."/>
            <person name="Morin E."/>
            <person name="Kohler A."/>
            <person name="Barry K."/>
            <person name="LaButti K."/>
            <person name="Morin E."/>
            <person name="Salamov A."/>
            <person name="Lipzen A."/>
            <person name="Mereny Z."/>
            <person name="Hegedus B."/>
            <person name="Baldrian P."/>
            <person name="Stursova M."/>
            <person name="Weitz H."/>
            <person name="Taylor A."/>
            <person name="Grigoriev I.V."/>
            <person name="Nagy L.G."/>
            <person name="Martin F."/>
            <person name="Kauserud H."/>
        </authorList>
    </citation>
    <scope>NUCLEOTIDE SEQUENCE</scope>
    <source>
        <strain evidence="2">CBHHK002</strain>
    </source>
</reference>
<protein>
    <submittedName>
        <fullName evidence="2">Uncharacterized protein</fullName>
    </submittedName>
</protein>
<proteinExistence type="predicted"/>
<accession>A0AAD7ESF0</accession>
<evidence type="ECO:0000313" key="3">
    <source>
        <dbReference type="Proteomes" id="UP001218218"/>
    </source>
</evidence>
<evidence type="ECO:0000256" key="1">
    <source>
        <dbReference type="SAM" id="MobiDB-lite"/>
    </source>
</evidence>
<gene>
    <name evidence="2" type="ORF">DFH08DRAFT_959636</name>
</gene>
<sequence>MSQPVVRKKSMCIPAKSLKAPIPPSLVHSPHLNSPQSIFRRATSPRAPPHVDDEWLQDTVPQRGALKPPRETKISAEPAHRPSQSLQRPFATPGGRPPLPSWHTEPNIQHLRSPAEQDGYFVGFSST</sequence>
<dbReference type="EMBL" id="JARIHO010000016">
    <property type="protein sequence ID" value="KAJ7349493.1"/>
    <property type="molecule type" value="Genomic_DNA"/>
</dbReference>
<comment type="caution">
    <text evidence="2">The sequence shown here is derived from an EMBL/GenBank/DDBJ whole genome shotgun (WGS) entry which is preliminary data.</text>
</comment>
<keyword evidence="3" id="KW-1185">Reference proteome</keyword>
<feature type="compositionally biased region" description="Basic residues" evidence="1">
    <location>
        <begin position="1"/>
        <end position="10"/>
    </location>
</feature>
<name>A0AAD7ESF0_9AGAR</name>
<feature type="region of interest" description="Disordered" evidence="1">
    <location>
        <begin position="1"/>
        <end position="127"/>
    </location>
</feature>
<dbReference type="Proteomes" id="UP001218218">
    <property type="component" value="Unassembled WGS sequence"/>
</dbReference>
<organism evidence="2 3">
    <name type="scientific">Mycena albidolilacea</name>
    <dbReference type="NCBI Taxonomy" id="1033008"/>
    <lineage>
        <taxon>Eukaryota</taxon>
        <taxon>Fungi</taxon>
        <taxon>Dikarya</taxon>
        <taxon>Basidiomycota</taxon>
        <taxon>Agaricomycotina</taxon>
        <taxon>Agaricomycetes</taxon>
        <taxon>Agaricomycetidae</taxon>
        <taxon>Agaricales</taxon>
        <taxon>Marasmiineae</taxon>
        <taxon>Mycenaceae</taxon>
        <taxon>Mycena</taxon>
    </lineage>
</organism>
<feature type="compositionally biased region" description="Basic and acidic residues" evidence="1">
    <location>
        <begin position="68"/>
        <end position="80"/>
    </location>
</feature>